<organism evidence="1">
    <name type="scientific">Cladocopium goreaui</name>
    <dbReference type="NCBI Taxonomy" id="2562237"/>
    <lineage>
        <taxon>Eukaryota</taxon>
        <taxon>Sar</taxon>
        <taxon>Alveolata</taxon>
        <taxon>Dinophyceae</taxon>
        <taxon>Suessiales</taxon>
        <taxon>Symbiodiniaceae</taxon>
        <taxon>Cladocopium</taxon>
    </lineage>
</organism>
<dbReference type="PANTHER" id="PTHR47121">
    <property type="entry name" value="THYLAKOID LUMENAL PROTEIN TL20.3, CHLOROPLASTIC"/>
    <property type="match status" value="1"/>
</dbReference>
<reference evidence="1" key="1">
    <citation type="submission" date="2022-10" db="EMBL/GenBank/DDBJ databases">
        <authorList>
            <person name="Chen Y."/>
            <person name="Dougan E. K."/>
            <person name="Chan C."/>
            <person name="Rhodes N."/>
            <person name="Thang M."/>
        </authorList>
    </citation>
    <scope>NUCLEOTIDE SEQUENCE</scope>
</reference>
<proteinExistence type="predicted"/>
<accession>A0A9P1FNG9</accession>
<protein>
    <submittedName>
        <fullName evidence="2">Secreted effector protein PipB2</fullName>
    </submittedName>
</protein>
<dbReference type="InterPro" id="IPR053285">
    <property type="entry name" value="Thylakoid_lumenal_pentapeptide"/>
</dbReference>
<dbReference type="EMBL" id="CAMXCT030000562">
    <property type="protein sequence ID" value="CAL4767839.1"/>
    <property type="molecule type" value="Genomic_DNA"/>
</dbReference>
<dbReference type="OrthoDB" id="411578at2759"/>
<dbReference type="EMBL" id="CAMXCT020000562">
    <property type="protein sequence ID" value="CAL1133902.1"/>
    <property type="molecule type" value="Genomic_DNA"/>
</dbReference>
<dbReference type="EMBL" id="CAMXCT010000562">
    <property type="protein sequence ID" value="CAI3980527.1"/>
    <property type="molecule type" value="Genomic_DNA"/>
</dbReference>
<keyword evidence="3" id="KW-1185">Reference proteome</keyword>
<evidence type="ECO:0000313" key="2">
    <source>
        <dbReference type="EMBL" id="CAL4767839.1"/>
    </source>
</evidence>
<sequence>MPMEGMDPFVVQKVIVVLMGSRFAEMFKRRPFKTAFCLYWLPARKLQQHNFNFRLKLLKSYGYTPSQLLDTGLTATKLKNSKVFQVPDFRNDGVPLKDFQSAFSISQLLYHGCRIRDLLAFPSRLDHLIEEGGKRLSQDLPQEEREEWTKVFIDFKKSTDLGKLCAHCPVESWNDIFSISELLQAGKTLDAFWHVYPFECAEAWGFSVQDAVATAAKCLCVYRKLKEAGKSAQEVLDAINNLEKEEFREVESEAFFLDSAYTLSEKLHAGMAIQVLENGPDAEQFKEAGCTGCQLREAGFDAESMARAGYSCDELRNAGFTLLEVKDAVSTKAMAEAGFTAQEFKEHGITVKLLQEDGCTAAQLRIIGFVASELIGEYTDLQLASAGFAALELQKLGCEASSLKSNYSAEEIIDAGFSPESLKAAGITSARLQAYFDVKRLKRANFTAKELKESHFKRQQLEEHYNTKQLKEAGFYVAPKNWRESHGLLAHPNTRLDMAFAGGAKKSFKSRT</sequence>
<dbReference type="PANTHER" id="PTHR47121:SF2">
    <property type="entry name" value="THYLAKOID LUMENAL PROTEIN TL20.3, CHLOROPLASTIC"/>
    <property type="match status" value="1"/>
</dbReference>
<gene>
    <name evidence="1" type="ORF">C1SCF055_LOCUS8393</name>
</gene>
<reference evidence="2 3" key="2">
    <citation type="submission" date="2024-05" db="EMBL/GenBank/DDBJ databases">
        <authorList>
            <person name="Chen Y."/>
            <person name="Shah S."/>
            <person name="Dougan E. K."/>
            <person name="Thang M."/>
            <person name="Chan C."/>
        </authorList>
    </citation>
    <scope>NUCLEOTIDE SEQUENCE [LARGE SCALE GENOMIC DNA]</scope>
</reference>
<name>A0A9P1FNG9_9DINO</name>
<dbReference type="Proteomes" id="UP001152797">
    <property type="component" value="Unassembled WGS sequence"/>
</dbReference>
<dbReference type="AlphaFoldDB" id="A0A9P1FNG9"/>
<dbReference type="Pfam" id="PF25296">
    <property type="entry name" value="Decapeptide"/>
    <property type="match status" value="2"/>
</dbReference>
<evidence type="ECO:0000313" key="3">
    <source>
        <dbReference type="Proteomes" id="UP001152797"/>
    </source>
</evidence>
<dbReference type="InterPro" id="IPR057481">
    <property type="entry name" value="Decapeptide"/>
</dbReference>
<comment type="caution">
    <text evidence="1">The sequence shown here is derived from an EMBL/GenBank/DDBJ whole genome shotgun (WGS) entry which is preliminary data.</text>
</comment>
<evidence type="ECO:0000313" key="1">
    <source>
        <dbReference type="EMBL" id="CAI3980527.1"/>
    </source>
</evidence>